<accession>A0ABD5XT58</accession>
<organism evidence="3 4">
    <name type="scientific">Halosimplex aquaticum</name>
    <dbReference type="NCBI Taxonomy" id="3026162"/>
    <lineage>
        <taxon>Archaea</taxon>
        <taxon>Methanobacteriati</taxon>
        <taxon>Methanobacteriota</taxon>
        <taxon>Stenosarchaea group</taxon>
        <taxon>Halobacteria</taxon>
        <taxon>Halobacteriales</taxon>
        <taxon>Haloarculaceae</taxon>
        <taxon>Halosimplex</taxon>
    </lineage>
</organism>
<dbReference type="RefSeq" id="WP_274323946.1">
    <property type="nucleotide sequence ID" value="NZ_CP118158.1"/>
</dbReference>
<dbReference type="PANTHER" id="PTHR46825">
    <property type="entry name" value="D-ALANYL-D-ALANINE-CARBOXYPEPTIDASE/ENDOPEPTIDASE AMPH"/>
    <property type="match status" value="1"/>
</dbReference>
<protein>
    <submittedName>
        <fullName evidence="3">Serine hydrolase</fullName>
    </submittedName>
</protein>
<keyword evidence="4" id="KW-1185">Reference proteome</keyword>
<proteinExistence type="predicted"/>
<dbReference type="InterPro" id="IPR038164">
    <property type="entry name" value="Pab87_oct_sf"/>
</dbReference>
<evidence type="ECO:0000259" key="2">
    <source>
        <dbReference type="Pfam" id="PF13969"/>
    </source>
</evidence>
<dbReference type="SUPFAM" id="SSF56601">
    <property type="entry name" value="beta-lactamase/transpeptidase-like"/>
    <property type="match status" value="1"/>
</dbReference>
<evidence type="ECO:0000259" key="1">
    <source>
        <dbReference type="Pfam" id="PF00144"/>
    </source>
</evidence>
<dbReference type="AlphaFoldDB" id="A0ABD5XT58"/>
<gene>
    <name evidence="3" type="ORF">ACFQMA_00505</name>
</gene>
<dbReference type="Pfam" id="PF00144">
    <property type="entry name" value="Beta-lactamase"/>
    <property type="match status" value="1"/>
</dbReference>
<dbReference type="InterPro" id="IPR012338">
    <property type="entry name" value="Beta-lactam/transpept-like"/>
</dbReference>
<keyword evidence="3" id="KW-0378">Hydrolase</keyword>
<dbReference type="InterPro" id="IPR025879">
    <property type="entry name" value="Pab87_oct"/>
</dbReference>
<dbReference type="Gene3D" id="3.40.710.10">
    <property type="entry name" value="DD-peptidase/beta-lactamase superfamily"/>
    <property type="match status" value="1"/>
</dbReference>
<reference evidence="3 4" key="1">
    <citation type="journal article" date="2019" name="Int. J. Syst. Evol. Microbiol.">
        <title>The Global Catalogue of Microorganisms (GCM) 10K type strain sequencing project: providing services to taxonomists for standard genome sequencing and annotation.</title>
        <authorList>
            <consortium name="The Broad Institute Genomics Platform"/>
            <consortium name="The Broad Institute Genome Sequencing Center for Infectious Disease"/>
            <person name="Wu L."/>
            <person name="Ma J."/>
        </authorList>
    </citation>
    <scope>NUCLEOTIDE SEQUENCE [LARGE SCALE GENOMIC DNA]</scope>
    <source>
        <strain evidence="3 4">XZYJT29</strain>
    </source>
</reference>
<dbReference type="GeneID" id="78818551"/>
<dbReference type="Gene3D" id="2.40.128.210">
    <property type="entry name" value="Pab87 octamerisation domain"/>
    <property type="match status" value="1"/>
</dbReference>
<feature type="domain" description="Beta-lactamase-related" evidence="1">
    <location>
        <begin position="36"/>
        <end position="353"/>
    </location>
</feature>
<name>A0ABD5XT58_9EURY</name>
<feature type="domain" description="Pab87 octamerisation" evidence="2">
    <location>
        <begin position="368"/>
        <end position="451"/>
    </location>
</feature>
<dbReference type="Proteomes" id="UP001596432">
    <property type="component" value="Unassembled WGS sequence"/>
</dbReference>
<dbReference type="EMBL" id="JBHTAS010000001">
    <property type="protein sequence ID" value="MFC7138314.1"/>
    <property type="molecule type" value="Genomic_DNA"/>
</dbReference>
<dbReference type="GO" id="GO:0016787">
    <property type="term" value="F:hydrolase activity"/>
    <property type="evidence" value="ECO:0007669"/>
    <property type="project" value="UniProtKB-KW"/>
</dbReference>
<sequence>MAPGDPSQGGGGTRHSDGIEAALASVASWFEGADCTCASVALTDASEILAAAGYGDRRLDSDAPATGDTRYAVGSVSKPVTALAVVELDARGRVDIDDPVSEYVPYFEGAPGEPITVADLLSHTSGMPNDDLAFAAGHLDGWDDFRAFLEETLDRRRTDGDRFCYYNSGYAVLARLVESVTEVDFGTYVEREVFDPLGATRSTYDSSVLGDDTADAMTPYVVEDDEFREASTAENALLSSEVLCGPGGLIASVTDLAQFLQAHLGGDSPFDGASLHRMRTPAATRKRLVDGTEFTYGYGWEIRPFGTDTLVGHGGNTGVSGAYVGFLEDEGVGIAVACSGVGDPRDAARDALATLTDREPESVDPVRSIERRVRDLAGRYETPSGNHHATVTADGARLDAEFGGEVAPFELSLLPTDLGSECYRFTDADCVESTTDAEFFPGGESAELLFEGMLFVRVGEAEAPNDRDQSAAEKAKTE</sequence>
<dbReference type="InterPro" id="IPR050491">
    <property type="entry name" value="AmpC-like"/>
</dbReference>
<dbReference type="PANTHER" id="PTHR46825:SF9">
    <property type="entry name" value="BETA-LACTAMASE-RELATED DOMAIN-CONTAINING PROTEIN"/>
    <property type="match status" value="1"/>
</dbReference>
<evidence type="ECO:0000313" key="3">
    <source>
        <dbReference type="EMBL" id="MFC7138314.1"/>
    </source>
</evidence>
<evidence type="ECO:0000313" key="4">
    <source>
        <dbReference type="Proteomes" id="UP001596432"/>
    </source>
</evidence>
<dbReference type="Pfam" id="PF13969">
    <property type="entry name" value="Pab87_oct"/>
    <property type="match status" value="1"/>
</dbReference>
<comment type="caution">
    <text evidence="3">The sequence shown here is derived from an EMBL/GenBank/DDBJ whole genome shotgun (WGS) entry which is preliminary data.</text>
</comment>
<dbReference type="InterPro" id="IPR001466">
    <property type="entry name" value="Beta-lactam-related"/>
</dbReference>